<dbReference type="AlphaFoldDB" id="A0A364NZN8"/>
<dbReference type="RefSeq" id="WP_112143308.1">
    <property type="nucleotide sequence ID" value="NZ_PGTO01000004.1"/>
</dbReference>
<accession>A0A364NZN8</accession>
<evidence type="ECO:0000259" key="1">
    <source>
        <dbReference type="SMART" id="SM00460"/>
    </source>
</evidence>
<dbReference type="Pfam" id="PF01841">
    <property type="entry name" value="Transglut_core"/>
    <property type="match status" value="1"/>
</dbReference>
<dbReference type="PANTHER" id="PTHR33490">
    <property type="entry name" value="BLR5614 PROTEIN-RELATED"/>
    <property type="match status" value="1"/>
</dbReference>
<proteinExistence type="predicted"/>
<dbReference type="Proteomes" id="UP000251075">
    <property type="component" value="Unassembled WGS sequence"/>
</dbReference>
<comment type="caution">
    <text evidence="2">The sequence shown here is derived from an EMBL/GenBank/DDBJ whole genome shotgun (WGS) entry which is preliminary data.</text>
</comment>
<sequence length="223" mass="24718">MTVDPATLAPARFVQSDDPAIIAFARKAAEGGTDPRDTAIRVYYAVRDQVLYDPYVRFNAPESYSAKDVLAKGSGFCIPKAALLAACLRAVGIPARLGFADVRNHLATPKLLEVNGGDVLCWHSFAEVWLDGRWVKATPAFNLKLCEKFGVHPLEWDGKTDSVFHEFDAHDRRHMEYVHQRGSFTDVPFEEITATYAAMSPRLMMDDPWGRGADFAAEAKPEA</sequence>
<evidence type="ECO:0000313" key="3">
    <source>
        <dbReference type="Proteomes" id="UP000251075"/>
    </source>
</evidence>
<gene>
    <name evidence="2" type="ORF">CU669_07590</name>
</gene>
<dbReference type="SUPFAM" id="SSF54001">
    <property type="entry name" value="Cysteine proteinases"/>
    <property type="match status" value="1"/>
</dbReference>
<protein>
    <submittedName>
        <fullName evidence="2">Transglutaminase</fullName>
    </submittedName>
</protein>
<dbReference type="InterPro" id="IPR038765">
    <property type="entry name" value="Papain-like_cys_pep_sf"/>
</dbReference>
<dbReference type="OrthoDB" id="4697328at2"/>
<dbReference type="SMART" id="SM00460">
    <property type="entry name" value="TGc"/>
    <property type="match status" value="1"/>
</dbReference>
<keyword evidence="3" id="KW-1185">Reference proteome</keyword>
<name>A0A364NZN8_9PROT</name>
<dbReference type="EMBL" id="PGTO01000004">
    <property type="protein sequence ID" value="RAU22544.1"/>
    <property type="molecule type" value="Genomic_DNA"/>
</dbReference>
<feature type="domain" description="Transglutaminase-like" evidence="1">
    <location>
        <begin position="69"/>
        <end position="141"/>
    </location>
</feature>
<organism evidence="2 3">
    <name type="scientific">Paramagnetospirillum kuznetsovii</name>
    <dbReference type="NCBI Taxonomy" id="2053833"/>
    <lineage>
        <taxon>Bacteria</taxon>
        <taxon>Pseudomonadati</taxon>
        <taxon>Pseudomonadota</taxon>
        <taxon>Alphaproteobacteria</taxon>
        <taxon>Rhodospirillales</taxon>
        <taxon>Magnetospirillaceae</taxon>
        <taxon>Paramagnetospirillum</taxon>
    </lineage>
</organism>
<dbReference type="PANTHER" id="PTHR33490:SF3">
    <property type="entry name" value="CONSERVED INTEGRAL MEMBRANE PROTEIN"/>
    <property type="match status" value="1"/>
</dbReference>
<dbReference type="Gene3D" id="3.10.620.30">
    <property type="match status" value="1"/>
</dbReference>
<evidence type="ECO:0000313" key="2">
    <source>
        <dbReference type="EMBL" id="RAU22544.1"/>
    </source>
</evidence>
<reference evidence="2 3" key="1">
    <citation type="submission" date="2017-11" db="EMBL/GenBank/DDBJ databases">
        <title>Draft genome sequence of magnetotactic bacterium Magnetospirillum kuznetsovii LBB-42.</title>
        <authorList>
            <person name="Grouzdev D.S."/>
            <person name="Rysina M.S."/>
            <person name="Baslerov R.V."/>
            <person name="Koziaeva V."/>
        </authorList>
    </citation>
    <scope>NUCLEOTIDE SEQUENCE [LARGE SCALE GENOMIC DNA]</scope>
    <source>
        <strain evidence="2 3">LBB-42</strain>
    </source>
</reference>
<dbReference type="InterPro" id="IPR002931">
    <property type="entry name" value="Transglutaminase-like"/>
</dbReference>